<dbReference type="RefSeq" id="WP_222579504.1">
    <property type="nucleotide sequence ID" value="NZ_JAHVHU010000007.1"/>
</dbReference>
<dbReference type="GO" id="GO:0006281">
    <property type="term" value="P:DNA repair"/>
    <property type="evidence" value="ECO:0007669"/>
    <property type="project" value="InterPro"/>
</dbReference>
<dbReference type="SUPFAM" id="SSF52980">
    <property type="entry name" value="Restriction endonuclease-like"/>
    <property type="match status" value="1"/>
</dbReference>
<feature type="domain" description="Helix-hairpin-helix DNA-binding motif class 1" evidence="1">
    <location>
        <begin position="171"/>
        <end position="190"/>
    </location>
</feature>
<accession>A0A953HMS2</accession>
<dbReference type="SUPFAM" id="SSF47781">
    <property type="entry name" value="RuvA domain 2-like"/>
    <property type="match status" value="1"/>
</dbReference>
<dbReference type="Gene3D" id="1.10.150.20">
    <property type="entry name" value="5' to 3' exonuclease, C-terminal subdomain"/>
    <property type="match status" value="1"/>
</dbReference>
<dbReference type="InterPro" id="IPR006166">
    <property type="entry name" value="ERCC4_domain"/>
</dbReference>
<dbReference type="SMART" id="SM00278">
    <property type="entry name" value="HhH1"/>
    <property type="match status" value="2"/>
</dbReference>
<dbReference type="SMART" id="SM00891">
    <property type="entry name" value="ERCC4"/>
    <property type="match status" value="1"/>
</dbReference>
<feature type="domain" description="Helix-hairpin-helix DNA-binding motif class 1" evidence="1">
    <location>
        <begin position="203"/>
        <end position="222"/>
    </location>
</feature>
<evidence type="ECO:0000259" key="2">
    <source>
        <dbReference type="SMART" id="SM00891"/>
    </source>
</evidence>
<dbReference type="Pfam" id="PF14520">
    <property type="entry name" value="HHH_5"/>
    <property type="match status" value="1"/>
</dbReference>
<evidence type="ECO:0000313" key="4">
    <source>
        <dbReference type="Proteomes" id="UP000753961"/>
    </source>
</evidence>
<comment type="caution">
    <text evidence="3">The sequence shown here is derived from an EMBL/GenBank/DDBJ whole genome shotgun (WGS) entry which is preliminary data.</text>
</comment>
<feature type="domain" description="ERCC4" evidence="2">
    <location>
        <begin position="8"/>
        <end position="94"/>
    </location>
</feature>
<organism evidence="3 4">
    <name type="scientific">Membranihabitans marinus</name>
    <dbReference type="NCBI Taxonomy" id="1227546"/>
    <lineage>
        <taxon>Bacteria</taxon>
        <taxon>Pseudomonadati</taxon>
        <taxon>Bacteroidota</taxon>
        <taxon>Saprospiria</taxon>
        <taxon>Saprospirales</taxon>
        <taxon>Saprospiraceae</taxon>
        <taxon>Membranihabitans</taxon>
    </lineage>
</organism>
<evidence type="ECO:0000313" key="3">
    <source>
        <dbReference type="EMBL" id="MBY5957964.1"/>
    </source>
</evidence>
<dbReference type="Gene3D" id="3.40.50.10130">
    <property type="match status" value="1"/>
</dbReference>
<dbReference type="GO" id="GO:0004518">
    <property type="term" value="F:nuclease activity"/>
    <property type="evidence" value="ECO:0007669"/>
    <property type="project" value="InterPro"/>
</dbReference>
<dbReference type="Pfam" id="PF02732">
    <property type="entry name" value="ERCC4"/>
    <property type="match status" value="1"/>
</dbReference>
<dbReference type="Proteomes" id="UP000753961">
    <property type="component" value="Unassembled WGS sequence"/>
</dbReference>
<protein>
    <recommendedName>
        <fullName evidence="5">ERCC4-type nuclease</fullName>
    </recommendedName>
</protein>
<evidence type="ECO:0000259" key="1">
    <source>
        <dbReference type="SMART" id="SM00278"/>
    </source>
</evidence>
<gene>
    <name evidence="3" type="ORF">KUV50_07480</name>
</gene>
<dbReference type="InterPro" id="IPR011335">
    <property type="entry name" value="Restrct_endonuc-II-like"/>
</dbReference>
<dbReference type="InterPro" id="IPR010994">
    <property type="entry name" value="RuvA_2-like"/>
</dbReference>
<dbReference type="AlphaFoldDB" id="A0A953HMS2"/>
<proteinExistence type="predicted"/>
<dbReference type="GO" id="GO:0003677">
    <property type="term" value="F:DNA binding"/>
    <property type="evidence" value="ECO:0007669"/>
    <property type="project" value="InterPro"/>
</dbReference>
<keyword evidence="4" id="KW-1185">Reference proteome</keyword>
<evidence type="ECO:0008006" key="5">
    <source>
        <dbReference type="Google" id="ProtNLM"/>
    </source>
</evidence>
<reference evidence="3" key="1">
    <citation type="submission" date="2021-06" db="EMBL/GenBank/DDBJ databases">
        <title>44 bacteria genomes isolated from Dapeng, Shenzhen.</title>
        <authorList>
            <person name="Zheng W."/>
            <person name="Yu S."/>
            <person name="Huang Y."/>
        </authorList>
    </citation>
    <scope>NUCLEOTIDE SEQUENCE</scope>
    <source>
        <strain evidence="3">DP5N28-2</strain>
    </source>
</reference>
<sequence>MKLPQEIPVLVDHRERNSVLLQALEDHPIFCPETVYLPEGDYRIGEEMLVERKTCVDFALSIIQGRLFRQAIRLSAAVKDRKIEAAVIIIEGQEDEFHKIDINREAVLGAMASLSLKFQLPVFRTLAPLESVKMMDYIYHQIDMEVDQHHRTFPVRWGKFSKGTRKRKQIYILQGLPGIGAARAADLLDHFGSVGSVFAASDKDLCDVKGIGKGIAKEIRKIIEP</sequence>
<dbReference type="InterPro" id="IPR003583">
    <property type="entry name" value="Hlx-hairpin-Hlx_DNA-bd_motif"/>
</dbReference>
<dbReference type="EMBL" id="JAHVHU010000007">
    <property type="protein sequence ID" value="MBY5957964.1"/>
    <property type="molecule type" value="Genomic_DNA"/>
</dbReference>
<name>A0A953HMS2_9BACT</name>